<dbReference type="AlphaFoldDB" id="A0A2J8LWM0"/>
<reference evidence="2 3" key="1">
    <citation type="submission" date="2017-12" db="EMBL/GenBank/DDBJ databases">
        <title>High-resolution comparative analysis of great ape genomes.</title>
        <authorList>
            <person name="Pollen A."/>
            <person name="Hastie A."/>
            <person name="Hormozdiari F."/>
            <person name="Dougherty M."/>
            <person name="Liu R."/>
            <person name="Chaisson M."/>
            <person name="Hoppe E."/>
            <person name="Hill C."/>
            <person name="Pang A."/>
            <person name="Hillier L."/>
            <person name="Baker C."/>
            <person name="Armstrong J."/>
            <person name="Shendure J."/>
            <person name="Paten B."/>
            <person name="Wilson R."/>
            <person name="Chao H."/>
            <person name="Schneider V."/>
            <person name="Ventura M."/>
            <person name="Kronenberg Z."/>
            <person name="Murali S."/>
            <person name="Gordon D."/>
            <person name="Cantsilieris S."/>
            <person name="Munson K."/>
            <person name="Nelson B."/>
            <person name="Raja A."/>
            <person name="Underwood J."/>
            <person name="Diekhans M."/>
            <person name="Fiddes I."/>
            <person name="Haussler D."/>
            <person name="Eichler E."/>
        </authorList>
    </citation>
    <scope>NUCLEOTIDE SEQUENCE [LARGE SCALE GENOMIC DNA]</scope>
    <source>
        <strain evidence="2">Yerkes chimp pedigree #C0471</strain>
    </source>
</reference>
<organism evidence="2 3">
    <name type="scientific">Pan troglodytes</name>
    <name type="common">Chimpanzee</name>
    <dbReference type="NCBI Taxonomy" id="9598"/>
    <lineage>
        <taxon>Eukaryota</taxon>
        <taxon>Metazoa</taxon>
        <taxon>Chordata</taxon>
        <taxon>Craniata</taxon>
        <taxon>Vertebrata</taxon>
        <taxon>Euteleostomi</taxon>
        <taxon>Mammalia</taxon>
        <taxon>Eutheria</taxon>
        <taxon>Euarchontoglires</taxon>
        <taxon>Primates</taxon>
        <taxon>Haplorrhini</taxon>
        <taxon>Catarrhini</taxon>
        <taxon>Hominidae</taxon>
        <taxon>Pan</taxon>
    </lineage>
</organism>
<dbReference type="Proteomes" id="UP000236370">
    <property type="component" value="Unassembled WGS sequence"/>
</dbReference>
<proteinExistence type="predicted"/>
<dbReference type="EMBL" id="NBAG03000278">
    <property type="protein sequence ID" value="PNI51675.1"/>
    <property type="molecule type" value="Genomic_DNA"/>
</dbReference>
<gene>
    <name evidence="2" type="ORF">CK820_G0026548</name>
</gene>
<name>A0A2J8LWM0_PANTR</name>
<evidence type="ECO:0000313" key="3">
    <source>
        <dbReference type="Proteomes" id="UP000236370"/>
    </source>
</evidence>
<accession>A0A2J8LWM0</accession>
<sequence>MPTGDFDSKPSWADQVEEEGEDGVIPKALPSQLGSSCPWS</sequence>
<protein>
    <submittedName>
        <fullName evidence="2">EIF3G isoform 8</fullName>
    </submittedName>
</protein>
<evidence type="ECO:0000256" key="1">
    <source>
        <dbReference type="SAM" id="MobiDB-lite"/>
    </source>
</evidence>
<comment type="caution">
    <text evidence="2">The sequence shown here is derived from an EMBL/GenBank/DDBJ whole genome shotgun (WGS) entry which is preliminary data.</text>
</comment>
<evidence type="ECO:0000313" key="2">
    <source>
        <dbReference type="EMBL" id="PNI51675.1"/>
    </source>
</evidence>
<feature type="region of interest" description="Disordered" evidence="1">
    <location>
        <begin position="1"/>
        <end position="40"/>
    </location>
</feature>